<feature type="binding site" evidence="6">
    <location>
        <position position="332"/>
    </location>
    <ligand>
        <name>a divalent metal cation</name>
        <dbReference type="ChEBI" id="CHEBI:60240"/>
        <label>1</label>
    </ligand>
</feature>
<feature type="binding site" evidence="6">
    <location>
        <position position="67"/>
    </location>
    <ligand>
        <name>a divalent metal cation</name>
        <dbReference type="ChEBI" id="CHEBI:60240"/>
        <label>1</label>
    </ligand>
</feature>
<dbReference type="SUPFAM" id="SSF102705">
    <property type="entry name" value="NIF3 (NGG1p interacting factor 3)-like"/>
    <property type="match status" value="1"/>
</dbReference>
<organism evidence="7 8">
    <name type="scientific">Candidatus Abyssobacteria bacterium SURF_17</name>
    <dbReference type="NCBI Taxonomy" id="2093361"/>
    <lineage>
        <taxon>Bacteria</taxon>
        <taxon>Pseudomonadati</taxon>
        <taxon>Candidatus Hydrogenedentota</taxon>
        <taxon>Candidatus Abyssobacteria</taxon>
    </lineage>
</organism>
<dbReference type="FunFam" id="3.40.1390.30:FF:000001">
    <property type="entry name" value="GTP cyclohydrolase 1 type 2"/>
    <property type="match status" value="1"/>
</dbReference>
<name>A0A419EWV2_9BACT</name>
<feature type="binding site" evidence="6">
    <location>
        <position position="68"/>
    </location>
    <ligand>
        <name>a divalent metal cation</name>
        <dbReference type="ChEBI" id="CHEBI:60240"/>
        <label>1</label>
    </ligand>
</feature>
<dbReference type="PANTHER" id="PTHR13799">
    <property type="entry name" value="NGG1 INTERACTING FACTOR 3"/>
    <property type="match status" value="1"/>
</dbReference>
<dbReference type="Proteomes" id="UP000285961">
    <property type="component" value="Unassembled WGS sequence"/>
</dbReference>
<comment type="similarity">
    <text evidence="1 5">Belongs to the GTP cyclohydrolase I type 2/NIF3 family.</text>
</comment>
<evidence type="ECO:0000256" key="1">
    <source>
        <dbReference type="ARBA" id="ARBA00006964"/>
    </source>
</evidence>
<dbReference type="Pfam" id="PF01784">
    <property type="entry name" value="DUF34_NIF3"/>
    <property type="match status" value="1"/>
</dbReference>
<dbReference type="InterPro" id="IPR017221">
    <property type="entry name" value="DUF34/NIF3_bac"/>
</dbReference>
<evidence type="ECO:0000256" key="5">
    <source>
        <dbReference type="PIRNR" id="PIRNR037489"/>
    </source>
</evidence>
<dbReference type="InterPro" id="IPR015867">
    <property type="entry name" value="N-reg_PII/ATP_PRibTrfase_C"/>
</dbReference>
<dbReference type="AlphaFoldDB" id="A0A419EWV2"/>
<reference evidence="7 8" key="1">
    <citation type="journal article" date="2017" name="ISME J.">
        <title>Energy and carbon metabolisms in a deep terrestrial subsurface fluid microbial community.</title>
        <authorList>
            <person name="Momper L."/>
            <person name="Jungbluth S.P."/>
            <person name="Lee M.D."/>
            <person name="Amend J.P."/>
        </authorList>
    </citation>
    <scope>NUCLEOTIDE SEQUENCE [LARGE SCALE GENOMIC DNA]</scope>
    <source>
        <strain evidence="7">SURF_17</strain>
    </source>
</reference>
<evidence type="ECO:0000313" key="8">
    <source>
        <dbReference type="Proteomes" id="UP000285961"/>
    </source>
</evidence>
<evidence type="ECO:0000256" key="6">
    <source>
        <dbReference type="PIRSR" id="PIRSR602678-1"/>
    </source>
</evidence>
<dbReference type="PIRSF" id="PIRSF037489">
    <property type="entry name" value="UCP037489_NIF3_YqfO"/>
    <property type="match status" value="1"/>
</dbReference>
<accession>A0A419EWV2</accession>
<dbReference type="NCBIfam" id="TIGR00486">
    <property type="entry name" value="YbgI_SA1388"/>
    <property type="match status" value="1"/>
</dbReference>
<keyword evidence="4 5" id="KW-0479">Metal-binding</keyword>
<evidence type="ECO:0000313" key="7">
    <source>
        <dbReference type="EMBL" id="RJP69188.1"/>
    </source>
</evidence>
<evidence type="ECO:0000256" key="4">
    <source>
        <dbReference type="ARBA" id="ARBA00022723"/>
    </source>
</evidence>
<dbReference type="Gene3D" id="3.30.70.120">
    <property type="match status" value="1"/>
</dbReference>
<dbReference type="GO" id="GO:0046872">
    <property type="term" value="F:metal ion binding"/>
    <property type="evidence" value="ECO:0007669"/>
    <property type="project" value="UniProtKB-UniRule"/>
</dbReference>
<dbReference type="Gene3D" id="3.40.1390.30">
    <property type="entry name" value="NIF3 (NGG1p interacting factor 3)-like"/>
    <property type="match status" value="1"/>
</dbReference>
<dbReference type="PANTHER" id="PTHR13799:SF14">
    <property type="entry name" value="GTP CYCLOHYDROLASE 1 TYPE 2 HOMOLOG"/>
    <property type="match status" value="1"/>
</dbReference>
<protein>
    <recommendedName>
        <fullName evidence="3 5">GTP cyclohydrolase 1 type 2 homolog</fullName>
    </recommendedName>
</protein>
<feature type="binding site" evidence="6">
    <location>
        <position position="336"/>
    </location>
    <ligand>
        <name>a divalent metal cation</name>
        <dbReference type="ChEBI" id="CHEBI:60240"/>
        <label>1</label>
    </ligand>
</feature>
<comment type="subunit">
    <text evidence="2">Homohexamer.</text>
</comment>
<evidence type="ECO:0000256" key="3">
    <source>
        <dbReference type="ARBA" id="ARBA00022112"/>
    </source>
</evidence>
<evidence type="ECO:0000256" key="2">
    <source>
        <dbReference type="ARBA" id="ARBA00011643"/>
    </source>
</evidence>
<feature type="binding site" evidence="6">
    <location>
        <position position="106"/>
    </location>
    <ligand>
        <name>a divalent metal cation</name>
        <dbReference type="ChEBI" id="CHEBI:60240"/>
        <label>1</label>
    </ligand>
</feature>
<dbReference type="InterPro" id="IPR036069">
    <property type="entry name" value="DUF34/NIF3_sf"/>
</dbReference>
<dbReference type="GO" id="GO:0005737">
    <property type="term" value="C:cytoplasm"/>
    <property type="evidence" value="ECO:0007669"/>
    <property type="project" value="TreeGrafter"/>
</dbReference>
<comment type="caution">
    <text evidence="7">The sequence shown here is derived from an EMBL/GenBank/DDBJ whole genome shotgun (WGS) entry which is preliminary data.</text>
</comment>
<dbReference type="InterPro" id="IPR002678">
    <property type="entry name" value="DUF34/NIF3"/>
</dbReference>
<dbReference type="EMBL" id="QZKI01000085">
    <property type="protein sequence ID" value="RJP69188.1"/>
    <property type="molecule type" value="Genomic_DNA"/>
</dbReference>
<gene>
    <name evidence="7" type="ORF">C4532_11505</name>
</gene>
<proteinExistence type="inferred from homology"/>
<sequence length="369" mass="39651">MHVTAAVSKIIEAMEQLAPPAMALEGDTIGLQTPCASSIDKVLLSLDVDLRVVDEAKRRGAGLIIAHHPVIYRKLERITGADLTERVLMASIRDEIGIYIAHTNLDCAPGGVNDVLAQRLELQNIRPLEISYTEKKFKVVVFVPEAHVDKVRAAMCEAGAGIIGEYRFCSFQSPGTGTFIPSEQASPFSGAVGALNREPEVRLEVLVPHDALHNVIDAMKGAHPYEEVAHDVYELASAGRGFGMGRIGELPEAVAFKDYVELVKRRLGIKRAKVVGRGQAKIMRVAACGGGGGTLIPAALAERADAFVTGGVNYHQMLSADAMGLCLVEAGHGATERIVLPVLAENLQRKVPGVEVLLSRVKTDRSDWV</sequence>